<proteinExistence type="inferred from homology"/>
<keyword evidence="1" id="KW-0346">Stress response</keyword>
<sequence length="201" mass="23111">MTEPSSATPHLGWGVVVTKRERTNKKDERKKAMSVRDLIPWNRGNNQAPAINRSEDMDPFMSLHRNVNRLFDEVFRDFDTPSVLGRMTPRNGTWPSVEFSENDKEIRVVAEMPGLDENDVEVLLEDGVLTLRGEKKSETEDKDRQFSERYYGRFERRLALGREVEEDKVEAAFKNGVLTVTLPKTEKAQANAKRITINTTK</sequence>
<evidence type="ECO:0000256" key="2">
    <source>
        <dbReference type="PROSITE-ProRule" id="PRU00285"/>
    </source>
</evidence>
<dbReference type="PANTHER" id="PTHR46733:SF4">
    <property type="entry name" value="HEAT SHOCK PROTEIN 21, CHLOROPLASTIC"/>
    <property type="match status" value="1"/>
</dbReference>
<dbReference type="InterPro" id="IPR044587">
    <property type="entry name" value="HSP21-like"/>
</dbReference>
<evidence type="ECO:0000256" key="1">
    <source>
        <dbReference type="ARBA" id="ARBA00023016"/>
    </source>
</evidence>
<dbReference type="Pfam" id="PF00011">
    <property type="entry name" value="HSP20"/>
    <property type="match status" value="1"/>
</dbReference>
<evidence type="ECO:0000313" key="6">
    <source>
        <dbReference type="Proteomes" id="UP000577697"/>
    </source>
</evidence>
<comment type="similarity">
    <text evidence="2 3">Belongs to the small heat shock protein (HSP20) family.</text>
</comment>
<protein>
    <submittedName>
        <fullName evidence="5">HSP20 family protein</fullName>
    </submittedName>
</protein>
<dbReference type="SUPFAM" id="SSF49764">
    <property type="entry name" value="HSP20-like chaperones"/>
    <property type="match status" value="1"/>
</dbReference>
<dbReference type="Gene3D" id="2.60.40.790">
    <property type="match status" value="1"/>
</dbReference>
<evidence type="ECO:0000259" key="4">
    <source>
        <dbReference type="PROSITE" id="PS01031"/>
    </source>
</evidence>
<dbReference type="EMBL" id="JACICB010000008">
    <property type="protein sequence ID" value="MBB3706239.1"/>
    <property type="molecule type" value="Genomic_DNA"/>
</dbReference>
<reference evidence="5 6" key="1">
    <citation type="submission" date="2020-08" db="EMBL/GenBank/DDBJ databases">
        <title>Genomic Encyclopedia of Type Strains, Phase IV (KMG-IV): sequencing the most valuable type-strain genomes for metagenomic binning, comparative biology and taxonomic classification.</title>
        <authorList>
            <person name="Goeker M."/>
        </authorList>
    </citation>
    <scope>NUCLEOTIDE SEQUENCE [LARGE SCALE GENOMIC DNA]</scope>
    <source>
        <strain evidence="5 6">DSM 10368</strain>
    </source>
</reference>
<gene>
    <name evidence="5" type="ORF">FHS67_002559</name>
</gene>
<dbReference type="InterPro" id="IPR002068">
    <property type="entry name" value="A-crystallin/Hsp20_dom"/>
</dbReference>
<evidence type="ECO:0000256" key="3">
    <source>
        <dbReference type="RuleBase" id="RU003616"/>
    </source>
</evidence>
<name>A0ABR6H6T8_AMIAI</name>
<keyword evidence="6" id="KW-1185">Reference proteome</keyword>
<comment type="caution">
    <text evidence="5">The sequence shown here is derived from an EMBL/GenBank/DDBJ whole genome shotgun (WGS) entry which is preliminary data.</text>
</comment>
<dbReference type="PANTHER" id="PTHR46733">
    <property type="entry name" value="26.5 KDA HEAT SHOCK PROTEIN, MITOCHONDRIAL"/>
    <property type="match status" value="1"/>
</dbReference>
<organism evidence="5 6">
    <name type="scientific">Aminobacter aminovorans</name>
    <name type="common">Chelatobacter heintzii</name>
    <dbReference type="NCBI Taxonomy" id="83263"/>
    <lineage>
        <taxon>Bacteria</taxon>
        <taxon>Pseudomonadati</taxon>
        <taxon>Pseudomonadota</taxon>
        <taxon>Alphaproteobacteria</taxon>
        <taxon>Hyphomicrobiales</taxon>
        <taxon>Phyllobacteriaceae</taxon>
        <taxon>Aminobacter</taxon>
    </lineage>
</organism>
<accession>A0ABR6H6T8</accession>
<dbReference type="CDD" id="cd06464">
    <property type="entry name" value="ACD_sHsps-like"/>
    <property type="match status" value="1"/>
</dbReference>
<dbReference type="Proteomes" id="UP000577697">
    <property type="component" value="Unassembled WGS sequence"/>
</dbReference>
<feature type="domain" description="SHSP" evidence="4">
    <location>
        <begin position="88"/>
        <end position="200"/>
    </location>
</feature>
<dbReference type="InterPro" id="IPR008978">
    <property type="entry name" value="HSP20-like_chaperone"/>
</dbReference>
<dbReference type="PROSITE" id="PS01031">
    <property type="entry name" value="SHSP"/>
    <property type="match status" value="1"/>
</dbReference>
<evidence type="ECO:0000313" key="5">
    <source>
        <dbReference type="EMBL" id="MBB3706239.1"/>
    </source>
</evidence>